<evidence type="ECO:0000313" key="2">
    <source>
        <dbReference type="Proteomes" id="UP000070444"/>
    </source>
</evidence>
<proteinExistence type="predicted"/>
<dbReference type="InterPro" id="IPR032675">
    <property type="entry name" value="LRR_dom_sf"/>
</dbReference>
<dbReference type="AlphaFoldDB" id="A0A137PEF1"/>
<gene>
    <name evidence="1" type="ORF">CONCODRAFT_68389</name>
</gene>
<dbReference type="Proteomes" id="UP000070444">
    <property type="component" value="Unassembled WGS sequence"/>
</dbReference>
<dbReference type="SUPFAM" id="SSF52047">
    <property type="entry name" value="RNI-like"/>
    <property type="match status" value="1"/>
</dbReference>
<keyword evidence="2" id="KW-1185">Reference proteome</keyword>
<name>A0A137PEF1_CONC2</name>
<dbReference type="EMBL" id="KQ964438">
    <property type="protein sequence ID" value="KXN73378.1"/>
    <property type="molecule type" value="Genomic_DNA"/>
</dbReference>
<dbReference type="Gene3D" id="3.80.10.10">
    <property type="entry name" value="Ribonuclease Inhibitor"/>
    <property type="match status" value="1"/>
</dbReference>
<evidence type="ECO:0000313" key="1">
    <source>
        <dbReference type="EMBL" id="KXN73378.1"/>
    </source>
</evidence>
<evidence type="ECO:0008006" key="3">
    <source>
        <dbReference type="Google" id="ProtNLM"/>
    </source>
</evidence>
<protein>
    <recommendedName>
        <fullName evidence="3">RNI-like protein</fullName>
    </recommendedName>
</protein>
<accession>A0A137PEF1</accession>
<reference evidence="1 2" key="1">
    <citation type="journal article" date="2015" name="Genome Biol. Evol.">
        <title>Phylogenomic analyses indicate that early fungi evolved digesting cell walls of algal ancestors of land plants.</title>
        <authorList>
            <person name="Chang Y."/>
            <person name="Wang S."/>
            <person name="Sekimoto S."/>
            <person name="Aerts A.L."/>
            <person name="Choi C."/>
            <person name="Clum A."/>
            <person name="LaButti K.M."/>
            <person name="Lindquist E.A."/>
            <person name="Yee Ngan C."/>
            <person name="Ohm R.A."/>
            <person name="Salamov A.A."/>
            <person name="Grigoriev I.V."/>
            <person name="Spatafora J.W."/>
            <person name="Berbee M.L."/>
        </authorList>
    </citation>
    <scope>NUCLEOTIDE SEQUENCE [LARGE SCALE GENOMIC DNA]</scope>
    <source>
        <strain evidence="1 2">NRRL 28638</strain>
    </source>
</reference>
<sequence>MTSKDIKWESVFSKKEFQRFLSDKDLKESCLISKPIRNELKPFIFEKFSVDESTAELVSRLPNIDIRNFNDNLKFVDSVYISCQIPELEFRTLLDYFNNVSEVQLNSLTLEPALFNTLFEGLLSLKFLELNNVKILVRLHLIFTSTDCALQVPLSLNKLVLKSCTCFIDSGNIPFCSESEDNLKKRDYYPFKGILSLRLQNLTSLTILDTFSCDYKHVNYFLINNPKLKGLSLEYTGFDKDAWKSALTLNNLNHLSLSKCVNLSH</sequence>
<organism evidence="1 2">
    <name type="scientific">Conidiobolus coronatus (strain ATCC 28846 / CBS 209.66 / NRRL 28638)</name>
    <name type="common">Delacroixia coronata</name>
    <dbReference type="NCBI Taxonomy" id="796925"/>
    <lineage>
        <taxon>Eukaryota</taxon>
        <taxon>Fungi</taxon>
        <taxon>Fungi incertae sedis</taxon>
        <taxon>Zoopagomycota</taxon>
        <taxon>Entomophthoromycotina</taxon>
        <taxon>Entomophthoromycetes</taxon>
        <taxon>Entomophthorales</taxon>
        <taxon>Ancylistaceae</taxon>
        <taxon>Conidiobolus</taxon>
    </lineage>
</organism>